<dbReference type="STRING" id="1196324.A374_19415"/>
<comment type="catalytic activity">
    <reaction evidence="4">
        <text>S-methyl-5'-thioadenosine + H2O + H(+) = S-methyl-5'-thioinosine + NH4(+)</text>
        <dbReference type="Rhea" id="RHEA:25025"/>
        <dbReference type="ChEBI" id="CHEBI:15377"/>
        <dbReference type="ChEBI" id="CHEBI:15378"/>
        <dbReference type="ChEBI" id="CHEBI:17509"/>
        <dbReference type="ChEBI" id="CHEBI:28938"/>
        <dbReference type="ChEBI" id="CHEBI:48595"/>
        <dbReference type="EC" id="3.5.4.31"/>
    </reaction>
</comment>
<dbReference type="eggNOG" id="COG0402">
    <property type="taxonomic scope" value="Bacteria"/>
</dbReference>
<dbReference type="InterPro" id="IPR006680">
    <property type="entry name" value="Amidohydro-rel"/>
</dbReference>
<evidence type="ECO:0000313" key="6">
    <source>
        <dbReference type="EMBL" id="EIT83721.1"/>
    </source>
</evidence>
<dbReference type="RefSeq" id="WP_007203947.1">
    <property type="nucleotide sequence ID" value="NZ_AKKV01000053.1"/>
</dbReference>
<dbReference type="HAMAP" id="MF_01281">
    <property type="entry name" value="MTA_SAH_deamin"/>
    <property type="match status" value="1"/>
</dbReference>
<comment type="catalytic activity">
    <reaction evidence="4">
        <text>S-adenosyl-L-homocysteine + H2O + H(+) = S-inosyl-L-homocysteine + NH4(+)</text>
        <dbReference type="Rhea" id="RHEA:20716"/>
        <dbReference type="ChEBI" id="CHEBI:15377"/>
        <dbReference type="ChEBI" id="CHEBI:15378"/>
        <dbReference type="ChEBI" id="CHEBI:28938"/>
        <dbReference type="ChEBI" id="CHEBI:57856"/>
        <dbReference type="ChEBI" id="CHEBI:57985"/>
        <dbReference type="EC" id="3.5.4.28"/>
    </reaction>
</comment>
<dbReference type="AlphaFoldDB" id="I8IW55"/>
<dbReference type="PANTHER" id="PTHR43794">
    <property type="entry name" value="AMINOHYDROLASE SSNA-RELATED"/>
    <property type="match status" value="1"/>
</dbReference>
<dbReference type="SUPFAM" id="SSF51338">
    <property type="entry name" value="Composite domain of metallo-dependent hydrolases"/>
    <property type="match status" value="1"/>
</dbReference>
<feature type="domain" description="Amidohydrolase-related" evidence="5">
    <location>
        <begin position="53"/>
        <end position="402"/>
    </location>
</feature>
<evidence type="ECO:0000313" key="7">
    <source>
        <dbReference type="Proteomes" id="UP000004080"/>
    </source>
</evidence>
<dbReference type="Pfam" id="PF01979">
    <property type="entry name" value="Amidohydro_1"/>
    <property type="match status" value="1"/>
</dbReference>
<dbReference type="GO" id="GO:0046872">
    <property type="term" value="F:metal ion binding"/>
    <property type="evidence" value="ECO:0007669"/>
    <property type="project" value="UniProtKB-KW"/>
</dbReference>
<feature type="binding site" evidence="4">
    <location>
        <position position="143"/>
    </location>
    <ligand>
        <name>substrate</name>
    </ligand>
</feature>
<dbReference type="SUPFAM" id="SSF51556">
    <property type="entry name" value="Metallo-dependent hydrolases"/>
    <property type="match status" value="1"/>
</dbReference>
<keyword evidence="3 4" id="KW-0862">Zinc</keyword>
<organism evidence="6 7">
    <name type="scientific">Fictibacillus macauensis ZFHKF-1</name>
    <dbReference type="NCBI Taxonomy" id="1196324"/>
    <lineage>
        <taxon>Bacteria</taxon>
        <taxon>Bacillati</taxon>
        <taxon>Bacillota</taxon>
        <taxon>Bacilli</taxon>
        <taxon>Bacillales</taxon>
        <taxon>Fictibacillaceae</taxon>
        <taxon>Fictibacillus</taxon>
    </lineage>
</organism>
<proteinExistence type="inferred from homology"/>
<comment type="function">
    <text evidence="4">Catalyzes the deamination of 5-methylthioadenosine and S-adenosyl-L-homocysteine into 5-methylthioinosine and S-inosyl-L-homocysteine, respectively. Is also able to deaminate adenosine.</text>
</comment>
<sequence length="431" mass="47095">MIIKRGHYLQVEDGVWSVQKGDILIEGNVVKKLGEVTEREAAGHEVFDAAGMLVLPGLVNGHQHTPMSLLRCYSDDLPLMDWLNKKMLPAEMKMTSEDRYKGAMLSLAEMIKSGTTTYADMYIDMDTIAEAVASSGMRGALARGMIAMDANYSDRIEESRQLVKRWNGAANGRITTMIAPHSPYMCPPDFLKAAVELAKELNVPLHTHLAETADERQMIQDKYGSSPVQYLQEAGFFEDTHVVLAHGVHFTAEDLEVLQQVKRGGIIHNPVSNAKLGCGTSDLLALRRHGIAVGLGTDGPGSASTLDLFMEMKAAAWMQKLLHSDASALSSHDILTMATKTGAEILGLGNDIGTIEEGKKADLIMINMNQPHFIPAHEPTSLLVYAAAGQDVDSVIIDGEVVMKHRELLTMDEEKVMFEAQQSAASLLNRL</sequence>
<dbReference type="FunFam" id="3.20.20.140:FF:000014">
    <property type="entry name" value="5-methylthioadenosine/S-adenosylhomocysteine deaminase"/>
    <property type="match status" value="1"/>
</dbReference>
<feature type="binding site" evidence="4">
    <location>
        <position position="91"/>
    </location>
    <ligand>
        <name>substrate</name>
    </ligand>
</feature>
<dbReference type="InterPro" id="IPR011059">
    <property type="entry name" value="Metal-dep_hydrolase_composite"/>
</dbReference>
<evidence type="ECO:0000256" key="1">
    <source>
        <dbReference type="ARBA" id="ARBA00022723"/>
    </source>
</evidence>
<feature type="binding site" evidence="4">
    <location>
        <position position="62"/>
    </location>
    <ligand>
        <name>Zn(2+)</name>
        <dbReference type="ChEBI" id="CHEBI:29105"/>
    </ligand>
</feature>
<dbReference type="EMBL" id="AKKV01000053">
    <property type="protein sequence ID" value="EIT83721.1"/>
    <property type="molecule type" value="Genomic_DNA"/>
</dbReference>
<dbReference type="GO" id="GO:0050270">
    <property type="term" value="F:S-adenosylhomocysteine deaminase activity"/>
    <property type="evidence" value="ECO:0007669"/>
    <property type="project" value="UniProtKB-UniRule"/>
</dbReference>
<dbReference type="Proteomes" id="UP000004080">
    <property type="component" value="Unassembled WGS sequence"/>
</dbReference>
<keyword evidence="1 4" id="KW-0479">Metal-binding</keyword>
<dbReference type="EC" id="3.5.4.31" evidence="4"/>
<dbReference type="OrthoDB" id="9807210at2"/>
<comment type="cofactor">
    <cofactor evidence="4">
        <name>Zn(2+)</name>
        <dbReference type="ChEBI" id="CHEBI:29105"/>
    </cofactor>
    <text evidence="4">Binds 1 zinc ion per subunit.</text>
</comment>
<evidence type="ECO:0000256" key="3">
    <source>
        <dbReference type="ARBA" id="ARBA00022833"/>
    </source>
</evidence>
<feature type="binding site" evidence="4">
    <location>
        <position position="298"/>
    </location>
    <ligand>
        <name>substrate</name>
    </ligand>
</feature>
<keyword evidence="2 4" id="KW-0378">Hydrolase</keyword>
<reference evidence="6 7" key="1">
    <citation type="journal article" date="2012" name="J. Bacteriol.">
        <title>Genome of Bacillus macauensis ZFHKF-1, a Long-Chain-Forming Bacterium.</title>
        <authorList>
            <person name="Cai L."/>
            <person name="Zhang T."/>
        </authorList>
    </citation>
    <scope>NUCLEOTIDE SEQUENCE [LARGE SCALE GENOMIC DNA]</scope>
    <source>
        <strain evidence="6 7">ZFHKF-1</strain>
    </source>
</reference>
<protein>
    <recommendedName>
        <fullName evidence="4">5-methylthioadenosine/S-adenosylhomocysteine deaminase</fullName>
        <shortName evidence="4">MTA/SAH deaminase</shortName>
        <ecNumber evidence="4">3.5.4.28</ecNumber>
        <ecNumber evidence="4">3.5.4.31</ecNumber>
    </recommendedName>
</protein>
<dbReference type="Gene3D" id="3.20.20.140">
    <property type="entry name" value="Metal-dependent hydrolases"/>
    <property type="match status" value="1"/>
</dbReference>
<feature type="binding site" evidence="4">
    <location>
        <position position="208"/>
    </location>
    <ligand>
        <name>Zn(2+)</name>
        <dbReference type="ChEBI" id="CHEBI:29105"/>
    </ligand>
</feature>
<dbReference type="PANTHER" id="PTHR43794:SF11">
    <property type="entry name" value="AMIDOHYDROLASE-RELATED DOMAIN-CONTAINING PROTEIN"/>
    <property type="match status" value="1"/>
</dbReference>
<evidence type="ECO:0000259" key="5">
    <source>
        <dbReference type="Pfam" id="PF01979"/>
    </source>
</evidence>
<dbReference type="CDD" id="cd01298">
    <property type="entry name" value="ATZ_TRZ_like"/>
    <property type="match status" value="1"/>
</dbReference>
<feature type="binding site" evidence="4">
    <location>
        <position position="298"/>
    </location>
    <ligand>
        <name>Zn(2+)</name>
        <dbReference type="ChEBI" id="CHEBI:29105"/>
    </ligand>
</feature>
<dbReference type="InterPro" id="IPR050287">
    <property type="entry name" value="MTA/SAH_deaminase"/>
</dbReference>
<dbReference type="GO" id="GO:0090614">
    <property type="term" value="F:5'-methylthioadenosine deaminase activity"/>
    <property type="evidence" value="ECO:0007669"/>
    <property type="project" value="UniProtKB-UniRule"/>
</dbReference>
<dbReference type="Gene3D" id="2.30.40.10">
    <property type="entry name" value="Urease, subunit C, domain 1"/>
    <property type="match status" value="1"/>
</dbReference>
<dbReference type="EC" id="3.5.4.28" evidence="4"/>
<gene>
    <name evidence="4" type="primary">mtaD</name>
    <name evidence="6" type="ORF">A374_19415</name>
</gene>
<feature type="binding site" evidence="4">
    <location>
        <position position="64"/>
    </location>
    <ligand>
        <name>Zn(2+)</name>
        <dbReference type="ChEBI" id="CHEBI:29105"/>
    </ligand>
</feature>
<accession>I8IW55</accession>
<dbReference type="InterPro" id="IPR032466">
    <property type="entry name" value="Metal_Hydrolase"/>
</dbReference>
<name>I8IW55_9BACL</name>
<comment type="similarity">
    <text evidence="4">Belongs to the metallo-dependent hydrolases superfamily. MTA/SAH deaminase family.</text>
</comment>
<feature type="binding site" evidence="4">
    <location>
        <position position="211"/>
    </location>
    <ligand>
        <name>substrate</name>
    </ligand>
</feature>
<comment type="caution">
    <text evidence="4">Lacks conserved residue(s) required for the propagation of feature annotation.</text>
</comment>
<feature type="binding site" evidence="4">
    <location>
        <position position="181"/>
    </location>
    <ligand>
        <name>substrate</name>
    </ligand>
</feature>
<comment type="caution">
    <text evidence="6">The sequence shown here is derived from an EMBL/GenBank/DDBJ whole genome shotgun (WGS) entry which is preliminary data.</text>
</comment>
<evidence type="ECO:0000256" key="2">
    <source>
        <dbReference type="ARBA" id="ARBA00022801"/>
    </source>
</evidence>
<keyword evidence="7" id="KW-1185">Reference proteome</keyword>
<dbReference type="InterPro" id="IPR023512">
    <property type="entry name" value="Deaminase_MtaD/DadD"/>
</dbReference>
<dbReference type="PATRIC" id="fig|1196324.3.peg.3945"/>
<evidence type="ECO:0000256" key="4">
    <source>
        <dbReference type="HAMAP-Rule" id="MF_01281"/>
    </source>
</evidence>